<name>A0AAD8YJR8_9STRA</name>
<protein>
    <submittedName>
        <fullName evidence="2">Uncharacterized protein</fullName>
    </submittedName>
</protein>
<accession>A0AAD8YJR8</accession>
<evidence type="ECO:0000313" key="3">
    <source>
        <dbReference type="Proteomes" id="UP001224775"/>
    </source>
</evidence>
<comment type="caution">
    <text evidence="2">The sequence shown here is derived from an EMBL/GenBank/DDBJ whole genome shotgun (WGS) entry which is preliminary data.</text>
</comment>
<proteinExistence type="predicted"/>
<dbReference type="Proteomes" id="UP001224775">
    <property type="component" value="Unassembled WGS sequence"/>
</dbReference>
<evidence type="ECO:0000256" key="1">
    <source>
        <dbReference type="SAM" id="MobiDB-lite"/>
    </source>
</evidence>
<organism evidence="2 3">
    <name type="scientific">Skeletonema marinoi</name>
    <dbReference type="NCBI Taxonomy" id="267567"/>
    <lineage>
        <taxon>Eukaryota</taxon>
        <taxon>Sar</taxon>
        <taxon>Stramenopiles</taxon>
        <taxon>Ochrophyta</taxon>
        <taxon>Bacillariophyta</taxon>
        <taxon>Coscinodiscophyceae</taxon>
        <taxon>Thalassiosirophycidae</taxon>
        <taxon>Thalassiosirales</taxon>
        <taxon>Skeletonemataceae</taxon>
        <taxon>Skeletonema</taxon>
        <taxon>Skeletonema marinoi-dohrnii complex</taxon>
    </lineage>
</organism>
<keyword evidence="3" id="KW-1185">Reference proteome</keyword>
<reference evidence="2" key="1">
    <citation type="submission" date="2023-06" db="EMBL/GenBank/DDBJ databases">
        <title>Survivors Of The Sea: Transcriptome response of Skeletonema marinoi to long-term dormancy.</title>
        <authorList>
            <person name="Pinder M.I.M."/>
            <person name="Kourtchenko O."/>
            <person name="Robertson E.K."/>
            <person name="Larsson T."/>
            <person name="Maumus F."/>
            <person name="Osuna-Cruz C.M."/>
            <person name="Vancaester E."/>
            <person name="Stenow R."/>
            <person name="Vandepoele K."/>
            <person name="Ploug H."/>
            <person name="Bruchert V."/>
            <person name="Godhe A."/>
            <person name="Topel M."/>
        </authorList>
    </citation>
    <scope>NUCLEOTIDE SEQUENCE</scope>
    <source>
        <strain evidence="2">R05AC</strain>
    </source>
</reference>
<sequence length="259" mass="28951">MAHILRPTRHANDTHNMPPSSRYNSCSCIGTSGWDIIPRRFLAPPRLCEVDCLNAVLDTMSNWRVPSIMIPGNHDQIDYRGSEHALTPLSNAYRIKSSVPHNTELEKQYYAGPLILSHPTKFLDAFFIPHIRDKAMMKSILSSEAVAQSSALFVHADVKGASMNDLIKSRNVKDPRFGMWKSVSNLKFRGGSIQIITSCGFTKMWECIEEIPLDIGPRFHRLSSVNEFLGMSEEEINGVGVNKKLRSGDKVIVAVSQAI</sequence>
<gene>
    <name evidence="2" type="ORF">QTG54_002153</name>
</gene>
<dbReference type="AlphaFoldDB" id="A0AAD8YJR8"/>
<evidence type="ECO:0000313" key="2">
    <source>
        <dbReference type="EMBL" id="KAK1746809.1"/>
    </source>
</evidence>
<feature type="region of interest" description="Disordered" evidence="1">
    <location>
        <begin position="1"/>
        <end position="21"/>
    </location>
</feature>
<dbReference type="EMBL" id="JATAAI010000003">
    <property type="protein sequence ID" value="KAK1746809.1"/>
    <property type="molecule type" value="Genomic_DNA"/>
</dbReference>